<evidence type="ECO:0000256" key="3">
    <source>
        <dbReference type="ARBA" id="ARBA00022692"/>
    </source>
</evidence>
<evidence type="ECO:0000256" key="4">
    <source>
        <dbReference type="ARBA" id="ARBA00022989"/>
    </source>
</evidence>
<gene>
    <name evidence="7" type="ORF">FTX54_006420</name>
</gene>
<dbReference type="PANTHER" id="PTHR35791:SF1">
    <property type="entry name" value="UPF0754 MEMBRANE PROTEIN YHEB"/>
    <property type="match status" value="1"/>
</dbReference>
<organism evidence="7 8">
    <name type="scientific">Alkalicoccus halolimnae</name>
    <dbReference type="NCBI Taxonomy" id="1667239"/>
    <lineage>
        <taxon>Bacteria</taxon>
        <taxon>Bacillati</taxon>
        <taxon>Bacillota</taxon>
        <taxon>Bacilli</taxon>
        <taxon>Bacillales</taxon>
        <taxon>Bacillaceae</taxon>
        <taxon>Alkalicoccus</taxon>
    </lineage>
</organism>
<keyword evidence="5 6" id="KW-0472">Membrane</keyword>
<keyword evidence="8" id="KW-1185">Reference proteome</keyword>
<evidence type="ECO:0000256" key="2">
    <source>
        <dbReference type="ARBA" id="ARBA00008053"/>
    </source>
</evidence>
<dbReference type="Pfam" id="PF04286">
    <property type="entry name" value="DUF445"/>
    <property type="match status" value="1"/>
</dbReference>
<dbReference type="AlphaFoldDB" id="A0A5C7FAW7"/>
<dbReference type="OrthoDB" id="9787430at2"/>
<keyword evidence="4 6" id="KW-1133">Transmembrane helix</keyword>
<dbReference type="InterPro" id="IPR007383">
    <property type="entry name" value="DUF445"/>
</dbReference>
<comment type="subcellular location">
    <subcellularLocation>
        <location evidence="1">Endomembrane system</location>
    </subcellularLocation>
</comment>
<dbReference type="EMBL" id="CP144914">
    <property type="protein sequence ID" value="WWD81180.1"/>
    <property type="molecule type" value="Genomic_DNA"/>
</dbReference>
<reference evidence="7 8" key="1">
    <citation type="submission" date="2024-01" db="EMBL/GenBank/DDBJ databases">
        <title>Complete Genome Sequence of Alkalicoccus halolimnae BZ-SZ-XJ29T, a Moderately Halophilic Bacterium Isolated from a Salt Lake.</title>
        <authorList>
            <person name="Zhao B."/>
        </authorList>
    </citation>
    <scope>NUCLEOTIDE SEQUENCE [LARGE SCALE GENOMIC DNA]</scope>
    <source>
        <strain evidence="7 8">BZ-SZ-XJ29</strain>
    </source>
</reference>
<dbReference type="Proteomes" id="UP000321816">
    <property type="component" value="Chromosome"/>
</dbReference>
<dbReference type="RefSeq" id="WP_147803048.1">
    <property type="nucleotide sequence ID" value="NZ_CP144914.1"/>
</dbReference>
<sequence>MGDIGMLIIIILIGAVIGGGTNVVAIRMLFRPYKPWYIGKMKLPFTPGLIPKRRGEIADNLGKLVEEHLVTPEGMKEKLSEGPLFEDIENRLKLGVKDLLADDRTLDEWMEHHLGRKDQLHTIRTNVEKGFTAKLTELFEEYKHRPFEEWVPEGWSEAAEKQIPKLVDQITAKGSEYVASEEGKKQIDFMLSEYLQSKGNVSSFLGKLSHRFSAAEMISRELVRFLHDDNTTRLLENLLYKEWQEILKTSPDEYISEEKLNEQIEKLTLTVIGRTPVVGEWNLPLSAWSGKYEEFLNKTVVPSVMGSALMILSKYMKTIMRQIGIRDLVSREVNTFPLARLEEMLIIIAKRELKMIAFLGAAIGALVGLIQGVILLFIW</sequence>
<evidence type="ECO:0000256" key="1">
    <source>
        <dbReference type="ARBA" id="ARBA00004308"/>
    </source>
</evidence>
<evidence type="ECO:0000256" key="5">
    <source>
        <dbReference type="ARBA" id="ARBA00023136"/>
    </source>
</evidence>
<evidence type="ECO:0000313" key="8">
    <source>
        <dbReference type="Proteomes" id="UP000321816"/>
    </source>
</evidence>
<proteinExistence type="inferred from homology"/>
<evidence type="ECO:0000256" key="6">
    <source>
        <dbReference type="SAM" id="Phobius"/>
    </source>
</evidence>
<keyword evidence="3 6" id="KW-0812">Transmembrane</keyword>
<name>A0A5C7FAW7_9BACI</name>
<protein>
    <submittedName>
        <fullName evidence="7">DUF445 family protein</fullName>
    </submittedName>
</protein>
<dbReference type="PANTHER" id="PTHR35791">
    <property type="entry name" value="UPF0754 MEMBRANE PROTEIN YHEB"/>
    <property type="match status" value="1"/>
</dbReference>
<comment type="similarity">
    <text evidence="2">Belongs to the UPF0754 family.</text>
</comment>
<accession>A0A5C7FAW7</accession>
<evidence type="ECO:0000313" key="7">
    <source>
        <dbReference type="EMBL" id="WWD81180.1"/>
    </source>
</evidence>
<dbReference type="GO" id="GO:0012505">
    <property type="term" value="C:endomembrane system"/>
    <property type="evidence" value="ECO:0007669"/>
    <property type="project" value="UniProtKB-SubCell"/>
</dbReference>
<feature type="transmembrane region" description="Helical" evidence="6">
    <location>
        <begin position="6"/>
        <end position="30"/>
    </location>
</feature>
<dbReference type="KEGG" id="ahal:FTX54_006420"/>
<feature type="transmembrane region" description="Helical" evidence="6">
    <location>
        <begin position="356"/>
        <end position="378"/>
    </location>
</feature>